<feature type="compositionally biased region" description="Acidic residues" evidence="1">
    <location>
        <begin position="59"/>
        <end position="72"/>
    </location>
</feature>
<evidence type="ECO:0000313" key="3">
    <source>
        <dbReference type="EMBL" id="CAF4382203.1"/>
    </source>
</evidence>
<feature type="compositionally biased region" description="Basic and acidic residues" evidence="1">
    <location>
        <begin position="73"/>
        <end position="88"/>
    </location>
</feature>
<dbReference type="Proteomes" id="UP000681967">
    <property type="component" value="Unassembled WGS sequence"/>
</dbReference>
<feature type="non-terminal residue" evidence="3">
    <location>
        <position position="1"/>
    </location>
</feature>
<feature type="region of interest" description="Disordered" evidence="1">
    <location>
        <begin position="53"/>
        <end position="96"/>
    </location>
</feature>
<organism evidence="3 4">
    <name type="scientific">Rotaria magnacalcarata</name>
    <dbReference type="NCBI Taxonomy" id="392030"/>
    <lineage>
        <taxon>Eukaryota</taxon>
        <taxon>Metazoa</taxon>
        <taxon>Spiralia</taxon>
        <taxon>Gnathifera</taxon>
        <taxon>Rotifera</taxon>
        <taxon>Eurotatoria</taxon>
        <taxon>Bdelloidea</taxon>
        <taxon>Philodinida</taxon>
        <taxon>Philodinidae</taxon>
        <taxon>Rotaria</taxon>
    </lineage>
</organism>
<dbReference type="AlphaFoldDB" id="A0A8S2V9V3"/>
<feature type="non-terminal residue" evidence="3">
    <location>
        <position position="96"/>
    </location>
</feature>
<name>A0A8S2V9V3_9BILA</name>
<accession>A0A8S2V9V3</accession>
<dbReference type="EMBL" id="CAJOBH010027414">
    <property type="protein sequence ID" value="CAF4258312.1"/>
    <property type="molecule type" value="Genomic_DNA"/>
</dbReference>
<sequence>SEKNNLLDIFASSIANTHEDNYDNEDEDDDDIELFLNGFTDEQQHESEIMPTLFKNIPDIDDPNEPENEDDDNNKRLFDSMDMFDRSDSICSSSPD</sequence>
<dbReference type="EMBL" id="CAJOBJ010052894">
    <property type="protein sequence ID" value="CAF4382203.1"/>
    <property type="molecule type" value="Genomic_DNA"/>
</dbReference>
<evidence type="ECO:0000256" key="1">
    <source>
        <dbReference type="SAM" id="MobiDB-lite"/>
    </source>
</evidence>
<reference evidence="3" key="1">
    <citation type="submission" date="2021-02" db="EMBL/GenBank/DDBJ databases">
        <authorList>
            <person name="Nowell W R."/>
        </authorList>
    </citation>
    <scope>NUCLEOTIDE SEQUENCE</scope>
</reference>
<dbReference type="Proteomes" id="UP000681720">
    <property type="component" value="Unassembled WGS sequence"/>
</dbReference>
<comment type="caution">
    <text evidence="3">The sequence shown here is derived from an EMBL/GenBank/DDBJ whole genome shotgun (WGS) entry which is preliminary data.</text>
</comment>
<evidence type="ECO:0000313" key="4">
    <source>
        <dbReference type="Proteomes" id="UP000681720"/>
    </source>
</evidence>
<proteinExistence type="predicted"/>
<evidence type="ECO:0000313" key="2">
    <source>
        <dbReference type="EMBL" id="CAF4258312.1"/>
    </source>
</evidence>
<gene>
    <name evidence="2" type="ORF">BYL167_LOCUS25826</name>
    <name evidence="3" type="ORF">GIL414_LOCUS29344</name>
</gene>
<protein>
    <submittedName>
        <fullName evidence="3">Uncharacterized protein</fullName>
    </submittedName>
</protein>